<dbReference type="EMBL" id="JAFIRN010000009">
    <property type="protein sequence ID" value="KAG5843132.1"/>
    <property type="molecule type" value="Genomic_DNA"/>
</dbReference>
<comment type="caution">
    <text evidence="7">The sequence shown here is derived from an EMBL/GenBank/DDBJ whole genome shotgun (WGS) entry which is preliminary data.</text>
</comment>
<feature type="coiled-coil region" evidence="4">
    <location>
        <begin position="444"/>
        <end position="482"/>
    </location>
</feature>
<dbReference type="InterPro" id="IPR027417">
    <property type="entry name" value="P-loop_NTPase"/>
</dbReference>
<reference evidence="7" key="1">
    <citation type="submission" date="2021-01" db="EMBL/GenBank/DDBJ databases">
        <title>A chromosome-scale assembly of European eel, Anguilla anguilla.</title>
        <authorList>
            <person name="Henkel C."/>
            <person name="Jong-Raadsen S.A."/>
            <person name="Dufour S."/>
            <person name="Weltzien F.-A."/>
            <person name="Palstra A.P."/>
            <person name="Pelster B."/>
            <person name="Spaink H.P."/>
            <person name="Van Den Thillart G.E."/>
            <person name="Jansen H."/>
            <person name="Zahm M."/>
            <person name="Klopp C."/>
            <person name="Cedric C."/>
            <person name="Louis A."/>
            <person name="Berthelot C."/>
            <person name="Parey E."/>
            <person name="Roest Crollius H."/>
            <person name="Montfort J."/>
            <person name="Robinson-Rechavi M."/>
            <person name="Bucao C."/>
            <person name="Bouchez O."/>
            <person name="Gislard M."/>
            <person name="Lluch J."/>
            <person name="Milhes M."/>
            <person name="Lampietro C."/>
            <person name="Lopez Roques C."/>
            <person name="Donnadieu C."/>
            <person name="Braasch I."/>
            <person name="Desvignes T."/>
            <person name="Postlethwait J."/>
            <person name="Bobe J."/>
            <person name="Guiguen Y."/>
            <person name="Dirks R."/>
        </authorList>
    </citation>
    <scope>NUCLEOTIDE SEQUENCE</scope>
    <source>
        <strain evidence="7">Tag_6206</strain>
        <tissue evidence="7">Liver</tissue>
    </source>
</reference>
<dbReference type="PROSITE" id="PS51720">
    <property type="entry name" value="G_AIG1"/>
    <property type="match status" value="3"/>
</dbReference>
<dbReference type="Proteomes" id="UP001044222">
    <property type="component" value="Chromosome 9"/>
</dbReference>
<dbReference type="AlphaFoldDB" id="A0A9D3RXR1"/>
<keyword evidence="2" id="KW-0547">Nucleotide-binding</keyword>
<dbReference type="Gene3D" id="3.40.50.300">
    <property type="entry name" value="P-loop containing nucleotide triphosphate hydrolases"/>
    <property type="match status" value="3"/>
</dbReference>
<feature type="region of interest" description="Disordered" evidence="5">
    <location>
        <begin position="763"/>
        <end position="793"/>
    </location>
</feature>
<dbReference type="PANTHER" id="PTHR10903:SF170">
    <property type="entry name" value="GTPASE IMAP FAMILY MEMBER 7"/>
    <property type="match status" value="1"/>
</dbReference>
<dbReference type="Pfam" id="PF04548">
    <property type="entry name" value="AIG1"/>
    <property type="match status" value="3"/>
</dbReference>
<feature type="domain" description="AIG1-type G" evidence="6">
    <location>
        <begin position="251"/>
        <end position="446"/>
    </location>
</feature>
<organism evidence="7 8">
    <name type="scientific">Anguilla anguilla</name>
    <name type="common">European freshwater eel</name>
    <name type="synonym">Muraena anguilla</name>
    <dbReference type="NCBI Taxonomy" id="7936"/>
    <lineage>
        <taxon>Eukaryota</taxon>
        <taxon>Metazoa</taxon>
        <taxon>Chordata</taxon>
        <taxon>Craniata</taxon>
        <taxon>Vertebrata</taxon>
        <taxon>Euteleostomi</taxon>
        <taxon>Actinopterygii</taxon>
        <taxon>Neopterygii</taxon>
        <taxon>Teleostei</taxon>
        <taxon>Anguilliformes</taxon>
        <taxon>Anguillidae</taxon>
        <taxon>Anguilla</taxon>
    </lineage>
</organism>
<gene>
    <name evidence="7" type="ORF">ANANG_G00185230</name>
</gene>
<accession>A0A9D3RXR1</accession>
<keyword evidence="3" id="KW-0342">GTP-binding</keyword>
<dbReference type="FunFam" id="3.40.50.300:FF:000366">
    <property type="entry name" value="GTPase, IMAP family member 2"/>
    <property type="match status" value="1"/>
</dbReference>
<feature type="region of interest" description="Disordered" evidence="5">
    <location>
        <begin position="213"/>
        <end position="244"/>
    </location>
</feature>
<sequence length="1037" mass="121943">MAGWIDSRDVKTEALRGRTSPDFERPNMSELRVVLLGKSGELKSKVGNIILGAEVLSVKDQCERAQGLVNGRPVALINTPDLLDPELPDRKLFNQIERCVTLSAPGPHAFLLVLENGNITSEGKKRLERILHSFSPEAFRYSMVLTTKRTRFDLPYYQVLKMCSRRRYKFHNTDETNYTQVTELMEKIEQMVRQNGGGFLSCEMFKEPESATLGASQVPLRKAEQKVERKEKPRALSKQRQEIKGKKVAGGDRLNLVLFGRRGAGKMFAGNTILGQRESSVGPSSSSVCERREGEVFGRPVTVVEMPALCDAQLTASAVSRLFTSLCGHGVHAFLLVTPAAPLTDEDKAEITRIQETFGSRVTDYMMVIFTHENPAAQPVHDFLQQSKDIQELLRICGNRYFVFYNQHILNNPFPTTPVPRLLEVIEKMNRKTGSCFSLDMYWEAQLERKVRELEARHKTELEEKDRKIRELEERIKGTSQGAGGKDQSSDCVRIVLVGKTGSGKSATGNTILQKKEFQSHISMKSVTTCCKKGEGEVAGRRVAVVDTPGLFDTSFSNEEVQQEIAKCISLLAPGPHVFLLVLQIGRITKEEKDTLQLIKSTFGKTAEMFTIVIFTRGDDLRNESIESFIQRGDPVIQNLIKDCGNRFHVFNNNDMSNRTQVSELLDKIDVMVQRNGGCYTNEMFQEAEFTIRKECERILSEKEEEMQREKEMLEAKHEAEMKEMRRKMEEQRHKAEEEIMLQEKKLKDKEEHFRMELEEWKKKEKEKKERREREDIERKARQESEWKSKIDEIEETKRTLEKELKCREEEEKWRAERERKQRKELIEKQKREKIEFEARQAEEKKKRDREEQERKNNEARQRLEWEQRIKEAENEKKEIQEDIKKRAKEWEQEREKEQKRKEKDEQYRRQKEEKERTEYALKERKMREEFEKAMEQERQKGENERRSKEQLERELEEKQRQLKKQQEQLDKERKEEADRRSKEDAERKEEERKRLELLQKELEKEREELQKSKIDEEARKTKEAKTLKDMEERYHR</sequence>
<evidence type="ECO:0000256" key="5">
    <source>
        <dbReference type="SAM" id="MobiDB-lite"/>
    </source>
</evidence>
<evidence type="ECO:0000313" key="8">
    <source>
        <dbReference type="Proteomes" id="UP001044222"/>
    </source>
</evidence>
<dbReference type="CDD" id="cd01852">
    <property type="entry name" value="AIG1"/>
    <property type="match status" value="1"/>
</dbReference>
<feature type="domain" description="AIG1-type G" evidence="6">
    <location>
        <begin position="28"/>
        <end position="209"/>
    </location>
</feature>
<feature type="region of interest" description="Disordered" evidence="5">
    <location>
        <begin position="1005"/>
        <end position="1037"/>
    </location>
</feature>
<evidence type="ECO:0000256" key="1">
    <source>
        <dbReference type="ARBA" id="ARBA00008535"/>
    </source>
</evidence>
<keyword evidence="8" id="KW-1185">Reference proteome</keyword>
<feature type="compositionally biased region" description="Basic and acidic residues" evidence="5">
    <location>
        <begin position="221"/>
        <end position="244"/>
    </location>
</feature>
<evidence type="ECO:0000256" key="4">
    <source>
        <dbReference type="SAM" id="Coils"/>
    </source>
</evidence>
<evidence type="ECO:0000256" key="2">
    <source>
        <dbReference type="ARBA" id="ARBA00022741"/>
    </source>
</evidence>
<name>A0A9D3RXR1_ANGAN</name>
<proteinExistence type="inferred from homology"/>
<dbReference type="InterPro" id="IPR045058">
    <property type="entry name" value="GIMA/IAN/Toc"/>
</dbReference>
<comment type="similarity">
    <text evidence="1">Belongs to the TRAFAC class TrmE-Era-EngA-EngB-Septin-like GTPase superfamily. AIG1/Toc34/Toc159-like paraseptin GTPase family. IAN subfamily.</text>
</comment>
<dbReference type="GO" id="GO:0005525">
    <property type="term" value="F:GTP binding"/>
    <property type="evidence" value="ECO:0007669"/>
    <property type="project" value="UniProtKB-KW"/>
</dbReference>
<feature type="domain" description="AIG1-type G" evidence="6">
    <location>
        <begin position="490"/>
        <end position="689"/>
    </location>
</feature>
<evidence type="ECO:0000256" key="3">
    <source>
        <dbReference type="ARBA" id="ARBA00023134"/>
    </source>
</evidence>
<dbReference type="SUPFAM" id="SSF52540">
    <property type="entry name" value="P-loop containing nucleoside triphosphate hydrolases"/>
    <property type="match status" value="3"/>
</dbReference>
<dbReference type="PANTHER" id="PTHR10903">
    <property type="entry name" value="GTPASE, IMAP FAMILY MEMBER-RELATED"/>
    <property type="match status" value="1"/>
</dbReference>
<evidence type="ECO:0000259" key="6">
    <source>
        <dbReference type="PROSITE" id="PS51720"/>
    </source>
</evidence>
<dbReference type="InterPro" id="IPR006703">
    <property type="entry name" value="G_AIG1"/>
</dbReference>
<feature type="region of interest" description="Disordered" evidence="5">
    <location>
        <begin position="895"/>
        <end position="993"/>
    </location>
</feature>
<feature type="non-terminal residue" evidence="7">
    <location>
        <position position="1037"/>
    </location>
</feature>
<keyword evidence="4" id="KW-0175">Coiled coil</keyword>
<protein>
    <recommendedName>
        <fullName evidence="6">AIG1-type G domain-containing protein</fullName>
    </recommendedName>
</protein>
<evidence type="ECO:0000313" key="7">
    <source>
        <dbReference type="EMBL" id="KAG5843132.1"/>
    </source>
</evidence>
<feature type="region of interest" description="Disordered" evidence="5">
    <location>
        <begin position="838"/>
        <end position="868"/>
    </location>
</feature>